<dbReference type="Proteomes" id="UP000598297">
    <property type="component" value="Unassembled WGS sequence"/>
</dbReference>
<keyword evidence="3" id="KW-1185">Reference proteome</keyword>
<evidence type="ECO:0000256" key="1">
    <source>
        <dbReference type="SAM" id="MobiDB-lite"/>
    </source>
</evidence>
<comment type="caution">
    <text evidence="2">The sequence shown here is derived from an EMBL/GenBank/DDBJ whole genome shotgun (WGS) entry which is preliminary data.</text>
</comment>
<evidence type="ECO:0000313" key="3">
    <source>
        <dbReference type="Proteomes" id="UP000598297"/>
    </source>
</evidence>
<dbReference type="RefSeq" id="WP_161701668.1">
    <property type="nucleotide sequence ID" value="NZ_JAAAHS010000237.1"/>
</dbReference>
<accession>A0A964XNX8</accession>
<evidence type="ECO:0000313" key="2">
    <source>
        <dbReference type="EMBL" id="NBE54651.1"/>
    </source>
</evidence>
<organism evidence="2 3">
    <name type="scientific">Streptomyces boluensis</name>
    <dbReference type="NCBI Taxonomy" id="1775135"/>
    <lineage>
        <taxon>Bacteria</taxon>
        <taxon>Bacillati</taxon>
        <taxon>Actinomycetota</taxon>
        <taxon>Actinomycetes</taxon>
        <taxon>Kitasatosporales</taxon>
        <taxon>Streptomycetaceae</taxon>
        <taxon>Streptomyces</taxon>
    </lineage>
</organism>
<dbReference type="OrthoDB" id="4107995at2"/>
<proteinExistence type="predicted"/>
<dbReference type="EMBL" id="JAAAHS010000237">
    <property type="protein sequence ID" value="NBE54651.1"/>
    <property type="molecule type" value="Genomic_DNA"/>
</dbReference>
<protein>
    <submittedName>
        <fullName evidence="2">Uncharacterized protein</fullName>
    </submittedName>
</protein>
<name>A0A964XNX8_9ACTN</name>
<sequence>MVLALTAIVSACATSPEEPRPVPIKPVAADAICGDMFAGDVGRDLQKLLTGRNEFYPRTRSEATRVERVAQQMRKEVSGGSSPKFASATSVCSFLLCKEDVRTPCGGEREIDFPFGWTRHPHFTGDEQSETLDFVAGDAALSLAVDEHSGATTRFPCRLPGGYERAVQGYFEGTWSNDLGMKAEESARLKALLSAASKMSRALGCTNHPRPSPSAEIRQTHDD</sequence>
<reference evidence="2" key="1">
    <citation type="submission" date="2020-01" db="EMBL/GenBank/DDBJ databases">
        <title>Whole-genome analyses of novel actinobacteria.</title>
        <authorList>
            <person name="Sahin N."/>
        </authorList>
    </citation>
    <scope>NUCLEOTIDE SEQUENCE</scope>
    <source>
        <strain evidence="2">YC537</strain>
    </source>
</reference>
<gene>
    <name evidence="2" type="ORF">GUY60_25150</name>
</gene>
<dbReference type="AlphaFoldDB" id="A0A964XNX8"/>
<feature type="region of interest" description="Disordered" evidence="1">
    <location>
        <begin position="202"/>
        <end position="223"/>
    </location>
</feature>